<protein>
    <submittedName>
        <fullName evidence="1">Uncharacterized protein</fullName>
    </submittedName>
</protein>
<evidence type="ECO:0000313" key="1">
    <source>
        <dbReference type="EMBL" id="KAJ4827242.1"/>
    </source>
</evidence>
<evidence type="ECO:0000313" key="2">
    <source>
        <dbReference type="Proteomes" id="UP001141552"/>
    </source>
</evidence>
<keyword evidence="2" id="KW-1185">Reference proteome</keyword>
<reference evidence="1" key="1">
    <citation type="submission" date="2022-02" db="EMBL/GenBank/DDBJ databases">
        <authorList>
            <person name="Henning P.M."/>
            <person name="McCubbin A.G."/>
            <person name="Shore J.S."/>
        </authorList>
    </citation>
    <scope>NUCLEOTIDE SEQUENCE</scope>
    <source>
        <strain evidence="1">F60SS</strain>
        <tissue evidence="1">Leaves</tissue>
    </source>
</reference>
<dbReference type="AlphaFoldDB" id="A0A9Q0FBB1"/>
<accession>A0A9Q0FBB1</accession>
<proteinExistence type="predicted"/>
<dbReference type="OrthoDB" id="657187at2759"/>
<dbReference type="EMBL" id="JAKUCV010006457">
    <property type="protein sequence ID" value="KAJ4827242.1"/>
    <property type="molecule type" value="Genomic_DNA"/>
</dbReference>
<sequence>MSTPMINNSECLSPSTLKERLKSSLCCFHAAQQHHEIFAAAAEDGGRKQATPRSPYAWLKSTAHELEIKDMCRGLIGRKGRNRKRHNSSDFRYDPMSYQLNFEDETSKSSDDEAPLNNFVARLPATPDRFAEESWVQRPPTVTMARREVVGWS</sequence>
<gene>
    <name evidence="1" type="ORF">Tsubulata_015204</name>
</gene>
<reference evidence="1" key="2">
    <citation type="journal article" date="2023" name="Plants (Basel)">
        <title>Annotation of the Turnera subulata (Passifloraceae) Draft Genome Reveals the S-Locus Evolved after the Divergence of Turneroideae from Passifloroideae in a Stepwise Manner.</title>
        <authorList>
            <person name="Henning P.M."/>
            <person name="Roalson E.H."/>
            <person name="Mir W."/>
            <person name="McCubbin A.G."/>
            <person name="Shore J.S."/>
        </authorList>
    </citation>
    <scope>NUCLEOTIDE SEQUENCE</scope>
    <source>
        <strain evidence="1">F60SS</strain>
    </source>
</reference>
<comment type="caution">
    <text evidence="1">The sequence shown here is derived from an EMBL/GenBank/DDBJ whole genome shotgun (WGS) entry which is preliminary data.</text>
</comment>
<dbReference type="Proteomes" id="UP001141552">
    <property type="component" value="Unassembled WGS sequence"/>
</dbReference>
<name>A0A9Q0FBB1_9ROSI</name>
<organism evidence="1 2">
    <name type="scientific">Turnera subulata</name>
    <dbReference type="NCBI Taxonomy" id="218843"/>
    <lineage>
        <taxon>Eukaryota</taxon>
        <taxon>Viridiplantae</taxon>
        <taxon>Streptophyta</taxon>
        <taxon>Embryophyta</taxon>
        <taxon>Tracheophyta</taxon>
        <taxon>Spermatophyta</taxon>
        <taxon>Magnoliopsida</taxon>
        <taxon>eudicotyledons</taxon>
        <taxon>Gunneridae</taxon>
        <taxon>Pentapetalae</taxon>
        <taxon>rosids</taxon>
        <taxon>fabids</taxon>
        <taxon>Malpighiales</taxon>
        <taxon>Passifloraceae</taxon>
        <taxon>Turnera</taxon>
    </lineage>
</organism>
<dbReference type="PANTHER" id="PTHR33168">
    <property type="entry name" value="STRESS INDUCED PROTEIN-RELATED"/>
    <property type="match status" value="1"/>
</dbReference>